<proteinExistence type="predicted"/>
<dbReference type="Pfam" id="PF07435">
    <property type="entry name" value="YycH"/>
    <property type="match status" value="1"/>
</dbReference>
<evidence type="ECO:0000256" key="1">
    <source>
        <dbReference type="SAM" id="Phobius"/>
    </source>
</evidence>
<gene>
    <name evidence="3" type="primary">yycH</name>
    <name evidence="3" type="ORF">FTX54_016605</name>
</gene>
<dbReference type="CDD" id="cd15787">
    <property type="entry name" value="YycH_N"/>
    <property type="match status" value="1"/>
</dbReference>
<dbReference type="EMBL" id="CP144914">
    <property type="protein sequence ID" value="WWD79990.1"/>
    <property type="molecule type" value="Genomic_DNA"/>
</dbReference>
<dbReference type="InterPro" id="IPR009996">
    <property type="entry name" value="YycH"/>
</dbReference>
<name>A0A5C7FBF1_9BACI</name>
<dbReference type="InterPro" id="IPR042274">
    <property type="entry name" value="YycH/YycI_2"/>
</dbReference>
<evidence type="ECO:0000313" key="3">
    <source>
        <dbReference type="EMBL" id="WWD79990.1"/>
    </source>
</evidence>
<dbReference type="RefSeq" id="WP_147802548.1">
    <property type="nucleotide sequence ID" value="NZ_CP144914.1"/>
</dbReference>
<keyword evidence="4" id="KW-1185">Reference proteome</keyword>
<keyword evidence="1" id="KW-0812">Transmembrane</keyword>
<sequence>MTIKEHIKTAFLWIMIISSVVLTWMLWTYQPAYDELSETEDSYIEIEDIGESKSFTDLLYPSTVISHQEDEEYWVHPSDENYGEMLEAMEDIVLESMRPTGSVHAPNMEQSFVGLELIFDEELNGEWMQYFFDIQEENILVENVDRIVVAESENEDDSDVVVRFVDMDAEEVFEAETSVSLSQLELFNQGNAAERSEVERHLFTEREDSDFQPVLYIPEEAVTKRMYTYETTDISPDGFIQTLFSDPDYVKQYFQEGEDSSYTDGTRMMDMTNGGSILNYVQPDVSGTSQISEESVIRTAQNFVNSHYGWTDEFYATSWSESGVNHSAEFTLHLEGMEIMEVNSGSSAHRQIQLTRSGTEIIEYTRPMFQLDENPFDIDTELELPPYSEIEEHIDAEEAFTADSVENAKIAYYMNRQNSFVVFEPSWFVYSQGQWHRVTLPDMPEQEVLTRGLE</sequence>
<dbReference type="KEGG" id="ahal:FTX54_016605"/>
<keyword evidence="1" id="KW-0472">Membrane</keyword>
<dbReference type="Gene3D" id="3.30.310.160">
    <property type="entry name" value="YycH protein, domain 2"/>
    <property type="match status" value="1"/>
</dbReference>
<keyword evidence="1" id="KW-1133">Transmembrane helix</keyword>
<organism evidence="3 4">
    <name type="scientific">Alkalicoccus halolimnae</name>
    <dbReference type="NCBI Taxonomy" id="1667239"/>
    <lineage>
        <taxon>Bacteria</taxon>
        <taxon>Bacillati</taxon>
        <taxon>Bacillota</taxon>
        <taxon>Bacilli</taxon>
        <taxon>Bacillales</taxon>
        <taxon>Bacillaceae</taxon>
        <taxon>Alkalicoccus</taxon>
    </lineage>
</organism>
<evidence type="ECO:0000259" key="2">
    <source>
        <dbReference type="Pfam" id="PF07435"/>
    </source>
</evidence>
<dbReference type="OrthoDB" id="2382185at2"/>
<accession>A0A5C7FBF1</accession>
<dbReference type="Proteomes" id="UP000321816">
    <property type="component" value="Chromosome"/>
</dbReference>
<dbReference type="AlphaFoldDB" id="A0A5C7FBF1"/>
<reference evidence="3 4" key="1">
    <citation type="submission" date="2024-01" db="EMBL/GenBank/DDBJ databases">
        <title>Complete Genome Sequence of Alkalicoccus halolimnae BZ-SZ-XJ29T, a Moderately Halophilic Bacterium Isolated from a Salt Lake.</title>
        <authorList>
            <person name="Zhao B."/>
        </authorList>
    </citation>
    <scope>NUCLEOTIDE SEQUENCE [LARGE SCALE GENOMIC DNA]</scope>
    <source>
        <strain evidence="3 4">BZ-SZ-XJ29</strain>
    </source>
</reference>
<feature type="transmembrane region" description="Helical" evidence="1">
    <location>
        <begin position="12"/>
        <end position="29"/>
    </location>
</feature>
<protein>
    <submittedName>
        <fullName evidence="3">Two-component system activity regulator YycH</fullName>
    </submittedName>
</protein>
<evidence type="ECO:0000313" key="4">
    <source>
        <dbReference type="Proteomes" id="UP000321816"/>
    </source>
</evidence>
<feature type="domain" description="Regulatory protein YycH" evidence="2">
    <location>
        <begin position="5"/>
        <end position="441"/>
    </location>
</feature>